<dbReference type="Gene3D" id="3.30.565.10">
    <property type="entry name" value="Histidine kinase-like ATPase, C-terminal domain"/>
    <property type="match status" value="1"/>
</dbReference>
<dbReference type="Gene3D" id="6.10.340.10">
    <property type="match status" value="1"/>
</dbReference>
<evidence type="ECO:0000256" key="1">
    <source>
        <dbReference type="ARBA" id="ARBA00000085"/>
    </source>
</evidence>
<evidence type="ECO:0000256" key="11">
    <source>
        <dbReference type="SAM" id="MobiDB-lite"/>
    </source>
</evidence>
<dbReference type="EC" id="2.7.13.3" evidence="3"/>
<dbReference type="Pfam" id="PF02518">
    <property type="entry name" value="HATPase_c"/>
    <property type="match status" value="1"/>
</dbReference>
<dbReference type="Pfam" id="PF00672">
    <property type="entry name" value="HAMP"/>
    <property type="match status" value="1"/>
</dbReference>
<evidence type="ECO:0000259" key="13">
    <source>
        <dbReference type="PROSITE" id="PS50109"/>
    </source>
</evidence>
<keyword evidence="4" id="KW-0597">Phosphoprotein</keyword>
<evidence type="ECO:0000313" key="15">
    <source>
        <dbReference type="EMBL" id="NYD26606.1"/>
    </source>
</evidence>
<dbReference type="GO" id="GO:0005886">
    <property type="term" value="C:plasma membrane"/>
    <property type="evidence" value="ECO:0007669"/>
    <property type="project" value="UniProtKB-SubCell"/>
</dbReference>
<keyword evidence="6 12" id="KW-0812">Transmembrane</keyword>
<dbReference type="SUPFAM" id="SSF158472">
    <property type="entry name" value="HAMP domain-like"/>
    <property type="match status" value="1"/>
</dbReference>
<accession>A0A852RB76</accession>
<dbReference type="InterPro" id="IPR003661">
    <property type="entry name" value="HisK_dim/P_dom"/>
</dbReference>
<dbReference type="InterPro" id="IPR005467">
    <property type="entry name" value="His_kinase_dom"/>
</dbReference>
<dbReference type="AlphaFoldDB" id="A0A852RB76"/>
<dbReference type="InterPro" id="IPR004358">
    <property type="entry name" value="Sig_transdc_His_kin-like_C"/>
</dbReference>
<comment type="catalytic activity">
    <reaction evidence="1">
        <text>ATP + protein L-histidine = ADP + protein N-phospho-L-histidine.</text>
        <dbReference type="EC" id="2.7.13.3"/>
    </reaction>
</comment>
<keyword evidence="9" id="KW-0902">Two-component regulatory system</keyword>
<evidence type="ECO:0000256" key="3">
    <source>
        <dbReference type="ARBA" id="ARBA00012438"/>
    </source>
</evidence>
<feature type="region of interest" description="Disordered" evidence="11">
    <location>
        <begin position="384"/>
        <end position="419"/>
    </location>
</feature>
<dbReference type="SUPFAM" id="SSF47384">
    <property type="entry name" value="Homodimeric domain of signal transducing histidine kinase"/>
    <property type="match status" value="1"/>
</dbReference>
<dbReference type="InterPro" id="IPR050428">
    <property type="entry name" value="TCS_sensor_his_kinase"/>
</dbReference>
<evidence type="ECO:0000259" key="14">
    <source>
        <dbReference type="PROSITE" id="PS50885"/>
    </source>
</evidence>
<feature type="transmembrane region" description="Helical" evidence="12">
    <location>
        <begin position="168"/>
        <end position="193"/>
    </location>
</feature>
<dbReference type="Pfam" id="PF00512">
    <property type="entry name" value="HisKA"/>
    <property type="match status" value="1"/>
</dbReference>
<dbReference type="PRINTS" id="PR00344">
    <property type="entry name" value="BCTRLSENSOR"/>
</dbReference>
<sequence length="513" mass="53094">MRRRVIAIIVGLVVLAVSGLAVPLAAAIAERATATMVADRTGDAVRFAGIAEPSIVAGEPGTIGAELARYKELFGIEGLVIDRDGETVAASRAELTAADLGGPGAADGGALPPFVAYALAGTRTVSIDAVWPWTSEPQYVAEPVVSGGEVVGAVVTASPTGALRAAIAVQWLVVLLVIVALLGVGVAVAAPLARWVLRPIETLEEATAELGAGDLHARVPTGAGPPELVHLGRSFNRMAARIHRLVSRQRTFVAFAGHQVRNPLAALRMRIEGMGVALDPSAAEELSLALEEVDRLTRTCDGLITLARADSRQPPLVECNVREVVARRVAGWLPIAARAGASLEIGAVPQHLTVRAFDGTVDQALDALIDNALKFGATRVTVGASERSRDAASERSRDAASERSRGAASEVAGAGDREGARPAGIEVELRVRDNGPGLSAEDLARAVEPFWRSPERSEEPARPAASGSGLGLSVVVTLLGMQGGRLALSPVAPRGTEAVLRLPAGQENGLASR</sequence>
<evidence type="ECO:0000256" key="8">
    <source>
        <dbReference type="ARBA" id="ARBA00022989"/>
    </source>
</evidence>
<dbReference type="EMBL" id="JACCBD010000001">
    <property type="protein sequence ID" value="NYD26606.1"/>
    <property type="molecule type" value="Genomic_DNA"/>
</dbReference>
<evidence type="ECO:0000256" key="12">
    <source>
        <dbReference type="SAM" id="Phobius"/>
    </source>
</evidence>
<gene>
    <name evidence="15" type="ORF">BJ960_001409</name>
</gene>
<dbReference type="SMART" id="SM00388">
    <property type="entry name" value="HisKA"/>
    <property type="match status" value="1"/>
</dbReference>
<comment type="caution">
    <text evidence="15">The sequence shown here is derived from an EMBL/GenBank/DDBJ whole genome shotgun (WGS) entry which is preliminary data.</text>
</comment>
<dbReference type="RefSeq" id="WP_202229232.1">
    <property type="nucleotide sequence ID" value="NZ_BAAALZ010000005.1"/>
</dbReference>
<name>A0A852RB76_9MICO</name>
<dbReference type="SUPFAM" id="SSF55874">
    <property type="entry name" value="ATPase domain of HSP90 chaperone/DNA topoisomerase II/histidine kinase"/>
    <property type="match status" value="1"/>
</dbReference>
<dbReference type="SMART" id="SM00304">
    <property type="entry name" value="HAMP"/>
    <property type="match status" value="1"/>
</dbReference>
<evidence type="ECO:0000256" key="6">
    <source>
        <dbReference type="ARBA" id="ARBA00022692"/>
    </source>
</evidence>
<dbReference type="InterPro" id="IPR036890">
    <property type="entry name" value="HATPase_C_sf"/>
</dbReference>
<keyword evidence="5" id="KW-0808">Transferase</keyword>
<dbReference type="PROSITE" id="PS50885">
    <property type="entry name" value="HAMP"/>
    <property type="match status" value="1"/>
</dbReference>
<keyword evidence="16" id="KW-1185">Reference proteome</keyword>
<evidence type="ECO:0000256" key="10">
    <source>
        <dbReference type="ARBA" id="ARBA00023136"/>
    </source>
</evidence>
<dbReference type="InterPro" id="IPR003660">
    <property type="entry name" value="HAMP_dom"/>
</dbReference>
<feature type="domain" description="Histidine kinase" evidence="13">
    <location>
        <begin position="255"/>
        <end position="506"/>
    </location>
</feature>
<keyword evidence="10 12" id="KW-0472">Membrane</keyword>
<dbReference type="GO" id="GO:0000155">
    <property type="term" value="F:phosphorelay sensor kinase activity"/>
    <property type="evidence" value="ECO:0007669"/>
    <property type="project" value="InterPro"/>
</dbReference>
<feature type="domain" description="HAMP" evidence="14">
    <location>
        <begin position="194"/>
        <end position="247"/>
    </location>
</feature>
<feature type="compositionally biased region" description="Basic and acidic residues" evidence="11">
    <location>
        <begin position="386"/>
        <end position="405"/>
    </location>
</feature>
<dbReference type="SMART" id="SM00387">
    <property type="entry name" value="HATPase_c"/>
    <property type="match status" value="1"/>
</dbReference>
<evidence type="ECO:0000256" key="7">
    <source>
        <dbReference type="ARBA" id="ARBA00022777"/>
    </source>
</evidence>
<dbReference type="PANTHER" id="PTHR45436:SF5">
    <property type="entry name" value="SENSOR HISTIDINE KINASE TRCS"/>
    <property type="match status" value="1"/>
</dbReference>
<evidence type="ECO:0000313" key="16">
    <source>
        <dbReference type="Proteomes" id="UP000586095"/>
    </source>
</evidence>
<evidence type="ECO:0000256" key="9">
    <source>
        <dbReference type="ARBA" id="ARBA00023012"/>
    </source>
</evidence>
<comment type="subcellular location">
    <subcellularLocation>
        <location evidence="2">Cell membrane</location>
    </subcellularLocation>
</comment>
<reference evidence="15 16" key="1">
    <citation type="submission" date="2020-07" db="EMBL/GenBank/DDBJ databases">
        <title>Sequencing the genomes of 1000 actinobacteria strains.</title>
        <authorList>
            <person name="Klenk H.-P."/>
        </authorList>
    </citation>
    <scope>NUCLEOTIDE SEQUENCE [LARGE SCALE GENOMIC DNA]</scope>
    <source>
        <strain evidence="15 16">DSM 17380</strain>
    </source>
</reference>
<dbReference type="CDD" id="cd06225">
    <property type="entry name" value="HAMP"/>
    <property type="match status" value="1"/>
</dbReference>
<dbReference type="Proteomes" id="UP000586095">
    <property type="component" value="Unassembled WGS sequence"/>
</dbReference>
<evidence type="ECO:0000256" key="5">
    <source>
        <dbReference type="ARBA" id="ARBA00022679"/>
    </source>
</evidence>
<dbReference type="PANTHER" id="PTHR45436">
    <property type="entry name" value="SENSOR HISTIDINE KINASE YKOH"/>
    <property type="match status" value="1"/>
</dbReference>
<dbReference type="CDD" id="cd00082">
    <property type="entry name" value="HisKA"/>
    <property type="match status" value="1"/>
</dbReference>
<dbReference type="Gene3D" id="1.10.287.130">
    <property type="match status" value="1"/>
</dbReference>
<organism evidence="15 16">
    <name type="scientific">Leucobacter aridicollis</name>
    <dbReference type="NCBI Taxonomy" id="283878"/>
    <lineage>
        <taxon>Bacteria</taxon>
        <taxon>Bacillati</taxon>
        <taxon>Actinomycetota</taxon>
        <taxon>Actinomycetes</taxon>
        <taxon>Micrococcales</taxon>
        <taxon>Microbacteriaceae</taxon>
        <taxon>Leucobacter</taxon>
    </lineage>
</organism>
<dbReference type="PROSITE" id="PS50109">
    <property type="entry name" value="HIS_KIN"/>
    <property type="match status" value="1"/>
</dbReference>
<proteinExistence type="predicted"/>
<dbReference type="InterPro" id="IPR003594">
    <property type="entry name" value="HATPase_dom"/>
</dbReference>
<protein>
    <recommendedName>
        <fullName evidence="3">histidine kinase</fullName>
        <ecNumber evidence="3">2.7.13.3</ecNumber>
    </recommendedName>
</protein>
<keyword evidence="7 15" id="KW-0418">Kinase</keyword>
<keyword evidence="8 12" id="KW-1133">Transmembrane helix</keyword>
<evidence type="ECO:0000256" key="2">
    <source>
        <dbReference type="ARBA" id="ARBA00004236"/>
    </source>
</evidence>
<evidence type="ECO:0000256" key="4">
    <source>
        <dbReference type="ARBA" id="ARBA00022553"/>
    </source>
</evidence>
<dbReference type="InterPro" id="IPR036097">
    <property type="entry name" value="HisK_dim/P_sf"/>
</dbReference>